<dbReference type="NCBIfam" id="TIGR00797">
    <property type="entry name" value="matE"/>
    <property type="match status" value="1"/>
</dbReference>
<dbReference type="InterPro" id="IPR050222">
    <property type="entry name" value="MATE_MdtK"/>
</dbReference>
<evidence type="ECO:0000256" key="10">
    <source>
        <dbReference type="SAM" id="Phobius"/>
    </source>
</evidence>
<dbReference type="EMBL" id="AP017655">
    <property type="protein sequence ID" value="BAV64288.1"/>
    <property type="molecule type" value="Genomic_DNA"/>
</dbReference>
<feature type="transmembrane region" description="Helical" evidence="10">
    <location>
        <begin position="189"/>
        <end position="218"/>
    </location>
</feature>
<keyword evidence="2" id="KW-0813">Transport</keyword>
<feature type="transmembrane region" description="Helical" evidence="10">
    <location>
        <begin position="46"/>
        <end position="74"/>
    </location>
</feature>
<dbReference type="OrthoDB" id="9780160at2"/>
<feature type="transmembrane region" description="Helical" evidence="10">
    <location>
        <begin position="161"/>
        <end position="183"/>
    </location>
</feature>
<feature type="transmembrane region" description="Helical" evidence="10">
    <location>
        <begin position="132"/>
        <end position="149"/>
    </location>
</feature>
<comment type="subcellular location">
    <subcellularLocation>
        <location evidence="1">Cell inner membrane</location>
        <topology evidence="1">Multi-pass membrane protein</topology>
    </subcellularLocation>
</comment>
<keyword evidence="6 10" id="KW-1133">Transmembrane helix</keyword>
<dbReference type="InterPro" id="IPR002528">
    <property type="entry name" value="MATE_fam"/>
</dbReference>
<keyword evidence="7" id="KW-0406">Ion transport</keyword>
<dbReference type="AlphaFoldDB" id="A0A1E1F177"/>
<evidence type="ECO:0000256" key="3">
    <source>
        <dbReference type="ARBA" id="ARBA00022449"/>
    </source>
</evidence>
<evidence type="ECO:0000313" key="11">
    <source>
        <dbReference type="EMBL" id="BAV64288.1"/>
    </source>
</evidence>
<keyword evidence="8 10" id="KW-0472">Membrane</keyword>
<evidence type="ECO:0000256" key="2">
    <source>
        <dbReference type="ARBA" id="ARBA00022448"/>
    </source>
</evidence>
<dbReference type="GO" id="GO:0006811">
    <property type="term" value="P:monoatomic ion transport"/>
    <property type="evidence" value="ECO:0007669"/>
    <property type="project" value="UniProtKB-KW"/>
</dbReference>
<gene>
    <name evidence="11" type="ORF">SCLO_1012480</name>
</gene>
<dbReference type="PIRSF" id="PIRSF006603">
    <property type="entry name" value="DinF"/>
    <property type="match status" value="1"/>
</dbReference>
<dbReference type="Proteomes" id="UP000218272">
    <property type="component" value="Chromosome SCLO_1"/>
</dbReference>
<feature type="transmembrane region" description="Helical" evidence="10">
    <location>
        <begin position="395"/>
        <end position="416"/>
    </location>
</feature>
<name>A0A1E1F177_9SPHN</name>
<keyword evidence="3" id="KW-0050">Antiport</keyword>
<feature type="transmembrane region" description="Helical" evidence="10">
    <location>
        <begin position="274"/>
        <end position="297"/>
    </location>
</feature>
<evidence type="ECO:0000313" key="12">
    <source>
        <dbReference type="Proteomes" id="UP000218272"/>
    </source>
</evidence>
<dbReference type="RefSeq" id="WP_066517000.1">
    <property type="nucleotide sequence ID" value="NZ_AP017655.1"/>
</dbReference>
<keyword evidence="5 10" id="KW-0812">Transmembrane</keyword>
<accession>A0A1E1F177</accession>
<dbReference type="KEGG" id="sclo:SCLO_1012480"/>
<feature type="transmembrane region" description="Helical" evidence="10">
    <location>
        <begin position="318"/>
        <end position="343"/>
    </location>
</feature>
<sequence>MGHPWRSEARALLTLALPMIAGNIAWSAIAATDLLLLGWLGTDAVAAGALAINLFAAMLIFGMGLVTAAAPLIAEERGRRRHSVRDVRRTVHQTLRAALIFAIPAWLVLWQCEAILLAMGQDAHLARKAGELMHGLQWALLPFLGFSTLRNFISALERPSWAVIVMLCAIPFNVLVGWVLIFGHLGLPALGIAGAGLASTLSSSFLFFTLLFVIMYDRGFRRYRLLGRFWRRDSERLRAIWRLGLPIAVMLGLESAVFNASALLMGLIGKEPLAAHAVSIQIISLLFMVPLGIGQAATVRVGLAHGRGDKDGVGRSGWLSLMIGIAFACAAAASLILFPRWLIAIFLDTQDPANARTVALAIVFLGVAALFQLVDATQAVGAGVLRGIRDTKIPMIFALVGYWIIGIGVGTFLAFPMHMGGLGIWIGLASGLSVVAALLVARWAMRKKLGLLSR</sequence>
<evidence type="ECO:0000256" key="8">
    <source>
        <dbReference type="ARBA" id="ARBA00023136"/>
    </source>
</evidence>
<evidence type="ECO:0000256" key="1">
    <source>
        <dbReference type="ARBA" id="ARBA00004429"/>
    </source>
</evidence>
<dbReference type="InterPro" id="IPR048279">
    <property type="entry name" value="MdtK-like"/>
</dbReference>
<evidence type="ECO:0000256" key="5">
    <source>
        <dbReference type="ARBA" id="ARBA00022692"/>
    </source>
</evidence>
<feature type="transmembrane region" description="Helical" evidence="10">
    <location>
        <begin position="355"/>
        <end position="374"/>
    </location>
</feature>
<evidence type="ECO:0000256" key="6">
    <source>
        <dbReference type="ARBA" id="ARBA00022989"/>
    </source>
</evidence>
<reference evidence="11 12" key="1">
    <citation type="submission" date="2016-10" db="EMBL/GenBank/DDBJ databases">
        <title>Complete Genome Sequence of the Nonylphenol-Degrading Bacterium Sphingobium cloacae JCM 10874T.</title>
        <authorList>
            <person name="Ootsuka M."/>
            <person name="Nishizawa T."/>
            <person name="Ohta H."/>
        </authorList>
    </citation>
    <scope>NUCLEOTIDE SEQUENCE [LARGE SCALE GENOMIC DNA]</scope>
    <source>
        <strain evidence="11 12">JCM 10874</strain>
    </source>
</reference>
<feature type="transmembrane region" description="Helical" evidence="10">
    <location>
        <begin position="239"/>
        <end position="268"/>
    </location>
</feature>
<dbReference type="GO" id="GO:0015297">
    <property type="term" value="F:antiporter activity"/>
    <property type="evidence" value="ECO:0007669"/>
    <property type="project" value="UniProtKB-KW"/>
</dbReference>
<dbReference type="GO" id="GO:0005886">
    <property type="term" value="C:plasma membrane"/>
    <property type="evidence" value="ECO:0007669"/>
    <property type="project" value="UniProtKB-SubCell"/>
</dbReference>
<proteinExistence type="predicted"/>
<feature type="transmembrane region" description="Helical" evidence="10">
    <location>
        <begin position="95"/>
        <end position="120"/>
    </location>
</feature>
<dbReference type="CDD" id="cd13131">
    <property type="entry name" value="MATE_NorM_like"/>
    <property type="match status" value="1"/>
</dbReference>
<organism evidence="11 12">
    <name type="scientific">Sphingobium cloacae</name>
    <dbReference type="NCBI Taxonomy" id="120107"/>
    <lineage>
        <taxon>Bacteria</taxon>
        <taxon>Pseudomonadati</taxon>
        <taxon>Pseudomonadota</taxon>
        <taxon>Alphaproteobacteria</taxon>
        <taxon>Sphingomonadales</taxon>
        <taxon>Sphingomonadaceae</taxon>
        <taxon>Sphingobium</taxon>
    </lineage>
</organism>
<keyword evidence="12" id="KW-1185">Reference proteome</keyword>
<dbReference type="GO" id="GO:0042910">
    <property type="term" value="F:xenobiotic transmembrane transporter activity"/>
    <property type="evidence" value="ECO:0007669"/>
    <property type="project" value="InterPro"/>
</dbReference>
<protein>
    <recommendedName>
        <fullName evidence="9">Multidrug-efflux transporter</fullName>
    </recommendedName>
</protein>
<evidence type="ECO:0000256" key="9">
    <source>
        <dbReference type="ARBA" id="ARBA00031636"/>
    </source>
</evidence>
<dbReference type="PANTHER" id="PTHR43298">
    <property type="entry name" value="MULTIDRUG RESISTANCE PROTEIN NORM-RELATED"/>
    <property type="match status" value="1"/>
</dbReference>
<evidence type="ECO:0000256" key="7">
    <source>
        <dbReference type="ARBA" id="ARBA00023065"/>
    </source>
</evidence>
<evidence type="ECO:0000256" key="4">
    <source>
        <dbReference type="ARBA" id="ARBA00022475"/>
    </source>
</evidence>
<feature type="transmembrane region" description="Helical" evidence="10">
    <location>
        <begin position="422"/>
        <end position="445"/>
    </location>
</feature>
<dbReference type="PANTHER" id="PTHR43298:SF2">
    <property type="entry name" value="FMN_FAD EXPORTER YEEO-RELATED"/>
    <property type="match status" value="1"/>
</dbReference>
<keyword evidence="4" id="KW-1003">Cell membrane</keyword>
<dbReference type="Pfam" id="PF01554">
    <property type="entry name" value="MatE"/>
    <property type="match status" value="2"/>
</dbReference>